<feature type="non-terminal residue" evidence="1">
    <location>
        <position position="98"/>
    </location>
</feature>
<comment type="caution">
    <text evidence="1">The sequence shown here is derived from an EMBL/GenBank/DDBJ whole genome shotgun (WGS) entry which is preliminary data.</text>
</comment>
<organism evidence="1">
    <name type="scientific">marine sediment metagenome</name>
    <dbReference type="NCBI Taxonomy" id="412755"/>
    <lineage>
        <taxon>unclassified sequences</taxon>
        <taxon>metagenomes</taxon>
        <taxon>ecological metagenomes</taxon>
    </lineage>
</organism>
<reference evidence="1" key="1">
    <citation type="journal article" date="2015" name="Nature">
        <title>Complex archaea that bridge the gap between prokaryotes and eukaryotes.</title>
        <authorList>
            <person name="Spang A."/>
            <person name="Saw J.H."/>
            <person name="Jorgensen S.L."/>
            <person name="Zaremba-Niedzwiedzka K."/>
            <person name="Martijn J."/>
            <person name="Lind A.E."/>
            <person name="van Eijk R."/>
            <person name="Schleper C."/>
            <person name="Guy L."/>
            <person name="Ettema T.J."/>
        </authorList>
    </citation>
    <scope>NUCLEOTIDE SEQUENCE</scope>
</reference>
<gene>
    <name evidence="1" type="ORF">LCGC14_1816730</name>
</gene>
<dbReference type="AlphaFoldDB" id="A0A0F9IZW8"/>
<name>A0A0F9IZW8_9ZZZZ</name>
<sequence length="98" mass="11318">MTIKIETEFAVIACITCGIEFAVSVGYQERLMGNHRTFYCPNGHSHYYPQKNKEEQLRDELAQAEEATYLEREARHKAEKKLDGALDRITKLKKRADA</sequence>
<proteinExistence type="predicted"/>
<dbReference type="EMBL" id="LAZR01017731">
    <property type="protein sequence ID" value="KKL99200.1"/>
    <property type="molecule type" value="Genomic_DNA"/>
</dbReference>
<evidence type="ECO:0000313" key="1">
    <source>
        <dbReference type="EMBL" id="KKL99200.1"/>
    </source>
</evidence>
<protein>
    <submittedName>
        <fullName evidence="1">Uncharacterized protein</fullName>
    </submittedName>
</protein>
<accession>A0A0F9IZW8</accession>